<dbReference type="InterPro" id="IPR051793">
    <property type="entry name" value="NADH:flavin_oxidoreductase"/>
</dbReference>
<dbReference type="GO" id="GO:0051536">
    <property type="term" value="F:iron-sulfur cluster binding"/>
    <property type="evidence" value="ECO:0007669"/>
    <property type="project" value="UniProtKB-KW"/>
</dbReference>
<keyword evidence="13" id="KW-1185">Reference proteome</keyword>
<gene>
    <name evidence="12" type="ORF">CLOHYLEM_04560</name>
</gene>
<dbReference type="SUPFAM" id="SSF51905">
    <property type="entry name" value="FAD/NAD(P)-binding domain"/>
    <property type="match status" value="1"/>
</dbReference>
<dbReference type="Gene3D" id="3.50.50.60">
    <property type="entry name" value="FAD/NAD(P)-binding domain"/>
    <property type="match status" value="1"/>
</dbReference>
<dbReference type="GO" id="GO:0046872">
    <property type="term" value="F:metal ion binding"/>
    <property type="evidence" value="ECO:0007669"/>
    <property type="project" value="UniProtKB-KW"/>
</dbReference>
<reference evidence="12" key="2">
    <citation type="submission" date="2013-06" db="EMBL/GenBank/DDBJ databases">
        <title>Draft genome sequence of Clostridium hylemonae (DSM 15053).</title>
        <authorList>
            <person name="Sudarsanam P."/>
            <person name="Ley R."/>
            <person name="Guruge J."/>
            <person name="Turnbaugh P.J."/>
            <person name="Mahowald M."/>
            <person name="Liep D."/>
            <person name="Gordon J."/>
        </authorList>
    </citation>
    <scope>NUCLEOTIDE SEQUENCE</scope>
    <source>
        <strain evidence="12">DSM 15053</strain>
    </source>
</reference>
<evidence type="ECO:0000256" key="2">
    <source>
        <dbReference type="ARBA" id="ARBA00001966"/>
    </source>
</evidence>
<keyword evidence="5" id="KW-0288">FMN</keyword>
<comment type="cofactor">
    <cofactor evidence="1">
        <name>FMN</name>
        <dbReference type="ChEBI" id="CHEBI:58210"/>
    </cofactor>
</comment>
<dbReference type="GO" id="GO:0016491">
    <property type="term" value="F:oxidoreductase activity"/>
    <property type="evidence" value="ECO:0007669"/>
    <property type="project" value="UniProtKB-KW"/>
</dbReference>
<dbReference type="InterPro" id="IPR001155">
    <property type="entry name" value="OxRdtase_FMN_N"/>
</dbReference>
<keyword evidence="4" id="KW-0285">Flavoprotein</keyword>
<dbReference type="PRINTS" id="PR00368">
    <property type="entry name" value="FADPNR"/>
</dbReference>
<dbReference type="InterPro" id="IPR013785">
    <property type="entry name" value="Aldolase_TIM"/>
</dbReference>
<dbReference type="Pfam" id="PF07992">
    <property type="entry name" value="Pyr_redox_2"/>
    <property type="match status" value="1"/>
</dbReference>
<dbReference type="AlphaFoldDB" id="C0BXM3"/>
<comment type="similarity">
    <text evidence="3">In the N-terminal section; belongs to the NADH:flavin oxidoreductase/NADH oxidase family.</text>
</comment>
<organism evidence="12 13">
    <name type="scientific">[Clostridium] hylemonae DSM 15053</name>
    <dbReference type="NCBI Taxonomy" id="553973"/>
    <lineage>
        <taxon>Bacteria</taxon>
        <taxon>Bacillati</taxon>
        <taxon>Bacillota</taxon>
        <taxon>Clostridia</taxon>
        <taxon>Lachnospirales</taxon>
        <taxon>Lachnospiraceae</taxon>
    </lineage>
</organism>
<keyword evidence="6" id="KW-0479">Metal-binding</keyword>
<accession>C0BXM3</accession>
<evidence type="ECO:0000313" key="13">
    <source>
        <dbReference type="Proteomes" id="UP000004893"/>
    </source>
</evidence>
<keyword evidence="7" id="KW-0560">Oxidoreductase</keyword>
<dbReference type="Proteomes" id="UP000004893">
    <property type="component" value="Unassembled WGS sequence"/>
</dbReference>
<evidence type="ECO:0000256" key="1">
    <source>
        <dbReference type="ARBA" id="ARBA00001917"/>
    </source>
</evidence>
<dbReference type="GO" id="GO:0010181">
    <property type="term" value="F:FMN binding"/>
    <property type="evidence" value="ECO:0007669"/>
    <property type="project" value="InterPro"/>
</dbReference>
<dbReference type="Gene3D" id="3.20.20.70">
    <property type="entry name" value="Aldolase class I"/>
    <property type="match status" value="1"/>
</dbReference>
<dbReference type="eggNOG" id="COG1902">
    <property type="taxonomic scope" value="Bacteria"/>
</dbReference>
<dbReference type="Pfam" id="PF00724">
    <property type="entry name" value="Oxidored_FMN"/>
    <property type="match status" value="1"/>
</dbReference>
<evidence type="ECO:0000256" key="7">
    <source>
        <dbReference type="ARBA" id="ARBA00023002"/>
    </source>
</evidence>
<evidence type="ECO:0000259" key="11">
    <source>
        <dbReference type="Pfam" id="PF07992"/>
    </source>
</evidence>
<dbReference type="STRING" id="553973.CLOHYLEM_04560"/>
<feature type="domain" description="NADH:flavin oxidoreductase/NADH oxidase N-terminal" evidence="10">
    <location>
        <begin position="12"/>
        <end position="350"/>
    </location>
</feature>
<protein>
    <submittedName>
        <fullName evidence="12">Pyridine nucleotide-disulfide oxidoreductase</fullName>
    </submittedName>
</protein>
<dbReference type="InterPro" id="IPR023753">
    <property type="entry name" value="FAD/NAD-binding_dom"/>
</dbReference>
<evidence type="ECO:0000256" key="4">
    <source>
        <dbReference type="ARBA" id="ARBA00022630"/>
    </source>
</evidence>
<evidence type="ECO:0000256" key="3">
    <source>
        <dbReference type="ARBA" id="ARBA00011048"/>
    </source>
</evidence>
<dbReference type="PROSITE" id="PS51257">
    <property type="entry name" value="PROKAR_LIPOPROTEIN"/>
    <property type="match status" value="1"/>
</dbReference>
<comment type="cofactor">
    <cofactor evidence="2">
        <name>[4Fe-4S] cluster</name>
        <dbReference type="ChEBI" id="CHEBI:49883"/>
    </cofactor>
</comment>
<dbReference type="HOGENOM" id="CLU_012153_1_2_9"/>
<keyword evidence="8" id="KW-0408">Iron</keyword>
<evidence type="ECO:0000313" key="12">
    <source>
        <dbReference type="EMBL" id="EEG75330.1"/>
    </source>
</evidence>
<feature type="domain" description="FAD/NAD(P)-binding" evidence="11">
    <location>
        <begin position="403"/>
        <end position="635"/>
    </location>
</feature>
<evidence type="ECO:0000256" key="8">
    <source>
        <dbReference type="ARBA" id="ARBA00023004"/>
    </source>
</evidence>
<dbReference type="eggNOG" id="COG0446">
    <property type="taxonomic scope" value="Bacteria"/>
</dbReference>
<name>C0BXM3_9FIRM</name>
<dbReference type="PRINTS" id="PR00469">
    <property type="entry name" value="PNDRDTASEII"/>
</dbReference>
<reference evidence="12" key="1">
    <citation type="submission" date="2009-02" db="EMBL/GenBank/DDBJ databases">
        <authorList>
            <person name="Fulton L."/>
            <person name="Clifton S."/>
            <person name="Fulton B."/>
            <person name="Xu J."/>
            <person name="Minx P."/>
            <person name="Pepin K.H."/>
            <person name="Johnson M."/>
            <person name="Bhonagiri V."/>
            <person name="Nash W.E."/>
            <person name="Mardis E.R."/>
            <person name="Wilson R.K."/>
        </authorList>
    </citation>
    <scope>NUCLEOTIDE SEQUENCE [LARGE SCALE GENOMIC DNA]</scope>
    <source>
        <strain evidence="12">DSM 15053</strain>
    </source>
</reference>
<dbReference type="CDD" id="cd02803">
    <property type="entry name" value="OYE_like_FMN_family"/>
    <property type="match status" value="1"/>
</dbReference>
<keyword evidence="9" id="KW-0411">Iron-sulfur</keyword>
<comment type="caution">
    <text evidence="12">The sequence shown here is derived from an EMBL/GenBank/DDBJ whole genome shotgun (WGS) entry which is preliminary data.</text>
</comment>
<dbReference type="InterPro" id="IPR036188">
    <property type="entry name" value="FAD/NAD-bd_sf"/>
</dbReference>
<sequence>MKKGETHMYNTLFSSCNIGTLEIPNRAVMTAMGNHIAEEDGTVSDADIAFYGARAKGGVGLVITECACVDFRTGKGNLRQIAVDDDKYIPGLKKLADEVHKYGSVLAVQIYHPGRQGIAELNGVESMKSASKTECRCVHQPAHEMTTDEIKEMTELFAAGAKRLKEAGVDAVELHGAHGYLIGQFLSPYTNKRTDRYGGSFENRMRFLDEILDAVRRECGGDYPVIVRFSADEHMEYAGLPGEGLCLEDGVKIAKHLAGKGVDALDVSAGIYETMNTAWEPVGFDQGWKMNGAEAVKKAVRIPVIAASVIREPGYAEEVLKEGKCDFIGSARAFFADPDWMRKAREGKEKEIRKCISCLYCMETLMAADMSGTPMGCAINFQGCREDKYSDEMLKKDGEKRVVAVIGAGPAGMEAARILAMRGFSPVVFEKQGEVGGQIALASKPPKKEKTGWLIDYQKYQMEKLGVEVRLNKAPTLEELKALHPYAVFVSHGSNPIMPKSIRGIGGANVYTPVEILNGTVTLENKNVAVVGSGMTGIETAELLGDRGNKVTVFEMADDIGPGIFFQNLIDVMGRVSTHGTKLYPKHRLVEIDGTTAAFENTETKEQERFDFDAIVVSLGTSSNTELKEELDKEFERVVYLGDAKQAGRIENAVRTGYLAAAQLN</sequence>
<evidence type="ECO:0000256" key="5">
    <source>
        <dbReference type="ARBA" id="ARBA00022643"/>
    </source>
</evidence>
<proteinExistence type="inferred from homology"/>
<dbReference type="EMBL" id="ABYI02000012">
    <property type="protein sequence ID" value="EEG75330.1"/>
    <property type="molecule type" value="Genomic_DNA"/>
</dbReference>
<dbReference type="PANTHER" id="PTHR42917">
    <property type="entry name" value="2,4-DIENOYL-COA REDUCTASE"/>
    <property type="match status" value="1"/>
</dbReference>
<evidence type="ECO:0000256" key="6">
    <source>
        <dbReference type="ARBA" id="ARBA00022723"/>
    </source>
</evidence>
<dbReference type="PANTHER" id="PTHR42917:SF2">
    <property type="entry name" value="2,4-DIENOYL-COA REDUCTASE [(2E)-ENOYL-COA-PRODUCING]"/>
    <property type="match status" value="1"/>
</dbReference>
<evidence type="ECO:0000259" key="10">
    <source>
        <dbReference type="Pfam" id="PF00724"/>
    </source>
</evidence>
<dbReference type="Gene3D" id="3.40.50.720">
    <property type="entry name" value="NAD(P)-binding Rossmann-like Domain"/>
    <property type="match status" value="1"/>
</dbReference>
<evidence type="ECO:0000256" key="9">
    <source>
        <dbReference type="ARBA" id="ARBA00023014"/>
    </source>
</evidence>
<dbReference type="SUPFAM" id="SSF51395">
    <property type="entry name" value="FMN-linked oxidoreductases"/>
    <property type="match status" value="1"/>
</dbReference>